<reference evidence="3" key="1">
    <citation type="submission" date="2016-06" db="UniProtKB">
        <authorList>
            <consortium name="WormBaseParasite"/>
        </authorList>
    </citation>
    <scope>IDENTIFICATION</scope>
</reference>
<evidence type="ECO:0000313" key="3">
    <source>
        <dbReference type="WBParaSite" id="TCNE_0001720001-mRNA-1"/>
    </source>
</evidence>
<sequence>MMNDIDGLEESRATIENTLRNLQNAKQFAFDIGSSLVKIAYSSSVTRTETNYDKTVGALLWYSVES</sequence>
<dbReference type="WBParaSite" id="TCNE_0001720001-mRNA-1">
    <property type="protein sequence ID" value="TCNE_0001720001-mRNA-1"/>
    <property type="gene ID" value="TCNE_0001720001"/>
</dbReference>
<organism evidence="2 3">
    <name type="scientific">Toxocara canis</name>
    <name type="common">Canine roundworm</name>
    <dbReference type="NCBI Taxonomy" id="6265"/>
    <lineage>
        <taxon>Eukaryota</taxon>
        <taxon>Metazoa</taxon>
        <taxon>Ecdysozoa</taxon>
        <taxon>Nematoda</taxon>
        <taxon>Chromadorea</taxon>
        <taxon>Rhabditida</taxon>
        <taxon>Spirurina</taxon>
        <taxon>Ascaridomorpha</taxon>
        <taxon>Ascaridoidea</taxon>
        <taxon>Toxocaridae</taxon>
        <taxon>Toxocara</taxon>
    </lineage>
</organism>
<keyword evidence="2" id="KW-1185">Reference proteome</keyword>
<dbReference type="Proteomes" id="UP000050794">
    <property type="component" value="Unassembled WGS sequence"/>
</dbReference>
<name>A0A183V8X9_TOXCA</name>
<protein>
    <submittedName>
        <fullName evidence="3">ATPase</fullName>
    </submittedName>
</protein>
<accession>A0A183V8X9</accession>
<dbReference type="AlphaFoldDB" id="A0A183V8X9"/>
<proteinExistence type="predicted"/>
<dbReference type="EMBL" id="UYWY01024232">
    <property type="protein sequence ID" value="VDM48520.1"/>
    <property type="molecule type" value="Genomic_DNA"/>
</dbReference>
<gene>
    <name evidence="1" type="ORF">TCNE_LOCUS17199</name>
</gene>
<reference evidence="1 2" key="2">
    <citation type="submission" date="2018-11" db="EMBL/GenBank/DDBJ databases">
        <authorList>
            <consortium name="Pathogen Informatics"/>
        </authorList>
    </citation>
    <scope>NUCLEOTIDE SEQUENCE [LARGE SCALE GENOMIC DNA]</scope>
</reference>
<evidence type="ECO:0000313" key="1">
    <source>
        <dbReference type="EMBL" id="VDM48520.1"/>
    </source>
</evidence>
<evidence type="ECO:0000313" key="2">
    <source>
        <dbReference type="Proteomes" id="UP000050794"/>
    </source>
</evidence>